<dbReference type="CDD" id="cd02435">
    <property type="entry name" value="CCC1"/>
    <property type="match status" value="1"/>
</dbReference>
<evidence type="ECO:0000256" key="6">
    <source>
        <dbReference type="SAM" id="MobiDB-lite"/>
    </source>
</evidence>
<feature type="compositionally biased region" description="Basic and acidic residues" evidence="6">
    <location>
        <begin position="31"/>
        <end position="42"/>
    </location>
</feature>
<evidence type="ECO:0000313" key="9">
    <source>
        <dbReference type="Proteomes" id="UP000800041"/>
    </source>
</evidence>
<name>A0A6G1H7Z5_9PEZI</name>
<evidence type="ECO:0000256" key="2">
    <source>
        <dbReference type="ARBA" id="ARBA00007049"/>
    </source>
</evidence>
<sequence length="309" mass="32599">MSLASIKTLLFGRPSRRRSYSAVPNDDPDLENPHSQHNRDGDREDEAESHISTSSSITARSDSGSTTSTHKFDSRLLSDAIIGLSDGLTVPFALTAGLSALGDTKVVVLGGLAELIAGGISMGLGGWLGARCEEESYTSLRRSTHSDLLNDPASLTSTIADVLSPYAIPESLTTDLTAHIQKLSSQSQLDFIMQFAHALPPGGDGEDSPPSRAWTCAITISSGYFLGGFVPLLPYFFASSVSQGLRWSICIMALALFIFGWVKTGVSSGWRGRQNIGKCLTGAIEMVVIGGLAAGAAMGVVWGFQRIGG</sequence>
<gene>
    <name evidence="8" type="ORF">K402DRAFT_391283</name>
</gene>
<accession>A0A6G1H7Z5</accession>
<evidence type="ECO:0000256" key="3">
    <source>
        <dbReference type="ARBA" id="ARBA00022692"/>
    </source>
</evidence>
<proteinExistence type="inferred from homology"/>
<keyword evidence="5 7" id="KW-0472">Membrane</keyword>
<dbReference type="GO" id="GO:0012505">
    <property type="term" value="C:endomembrane system"/>
    <property type="evidence" value="ECO:0007669"/>
    <property type="project" value="UniProtKB-SubCell"/>
</dbReference>
<evidence type="ECO:0000313" key="8">
    <source>
        <dbReference type="EMBL" id="KAF1989129.1"/>
    </source>
</evidence>
<protein>
    <submittedName>
        <fullName evidence="8">DUF125-domain-containing protein</fullName>
    </submittedName>
</protein>
<dbReference type="Pfam" id="PF01988">
    <property type="entry name" value="VIT1"/>
    <property type="match status" value="1"/>
</dbReference>
<dbReference type="InterPro" id="IPR008217">
    <property type="entry name" value="Ccc1_fam"/>
</dbReference>
<evidence type="ECO:0000256" key="1">
    <source>
        <dbReference type="ARBA" id="ARBA00004127"/>
    </source>
</evidence>
<organism evidence="8 9">
    <name type="scientific">Aulographum hederae CBS 113979</name>
    <dbReference type="NCBI Taxonomy" id="1176131"/>
    <lineage>
        <taxon>Eukaryota</taxon>
        <taxon>Fungi</taxon>
        <taxon>Dikarya</taxon>
        <taxon>Ascomycota</taxon>
        <taxon>Pezizomycotina</taxon>
        <taxon>Dothideomycetes</taxon>
        <taxon>Pleosporomycetidae</taxon>
        <taxon>Aulographales</taxon>
        <taxon>Aulographaceae</taxon>
    </lineage>
</organism>
<keyword evidence="9" id="KW-1185">Reference proteome</keyword>
<evidence type="ECO:0000256" key="5">
    <source>
        <dbReference type="ARBA" id="ARBA00023136"/>
    </source>
</evidence>
<reference evidence="8" key="1">
    <citation type="journal article" date="2020" name="Stud. Mycol.">
        <title>101 Dothideomycetes genomes: a test case for predicting lifestyles and emergence of pathogens.</title>
        <authorList>
            <person name="Haridas S."/>
            <person name="Albert R."/>
            <person name="Binder M."/>
            <person name="Bloem J."/>
            <person name="Labutti K."/>
            <person name="Salamov A."/>
            <person name="Andreopoulos B."/>
            <person name="Baker S."/>
            <person name="Barry K."/>
            <person name="Bills G."/>
            <person name="Bluhm B."/>
            <person name="Cannon C."/>
            <person name="Castanera R."/>
            <person name="Culley D."/>
            <person name="Daum C."/>
            <person name="Ezra D."/>
            <person name="Gonzalez J."/>
            <person name="Henrissat B."/>
            <person name="Kuo A."/>
            <person name="Liang C."/>
            <person name="Lipzen A."/>
            <person name="Lutzoni F."/>
            <person name="Magnuson J."/>
            <person name="Mondo S."/>
            <person name="Nolan M."/>
            <person name="Ohm R."/>
            <person name="Pangilinan J."/>
            <person name="Park H.-J."/>
            <person name="Ramirez L."/>
            <person name="Alfaro M."/>
            <person name="Sun H."/>
            <person name="Tritt A."/>
            <person name="Yoshinaga Y."/>
            <person name="Zwiers L.-H."/>
            <person name="Turgeon B."/>
            <person name="Goodwin S."/>
            <person name="Spatafora J."/>
            <person name="Crous P."/>
            <person name="Grigoriev I."/>
        </authorList>
    </citation>
    <scope>NUCLEOTIDE SEQUENCE</scope>
    <source>
        <strain evidence="8">CBS 113979</strain>
    </source>
</reference>
<dbReference type="AlphaFoldDB" id="A0A6G1H7Z5"/>
<dbReference type="GO" id="GO:0030026">
    <property type="term" value="P:intracellular manganese ion homeostasis"/>
    <property type="evidence" value="ECO:0007669"/>
    <property type="project" value="InterPro"/>
</dbReference>
<feature type="transmembrane region" description="Helical" evidence="7">
    <location>
        <begin position="213"/>
        <end position="238"/>
    </location>
</feature>
<feature type="transmembrane region" description="Helical" evidence="7">
    <location>
        <begin position="283"/>
        <end position="304"/>
    </location>
</feature>
<feature type="region of interest" description="Disordered" evidence="6">
    <location>
        <begin position="16"/>
        <end position="70"/>
    </location>
</feature>
<keyword evidence="4 7" id="KW-1133">Transmembrane helix</keyword>
<dbReference type="Proteomes" id="UP000800041">
    <property type="component" value="Unassembled WGS sequence"/>
</dbReference>
<dbReference type="GO" id="GO:0005384">
    <property type="term" value="F:manganese ion transmembrane transporter activity"/>
    <property type="evidence" value="ECO:0007669"/>
    <property type="project" value="InterPro"/>
</dbReference>
<evidence type="ECO:0000256" key="4">
    <source>
        <dbReference type="ARBA" id="ARBA00022989"/>
    </source>
</evidence>
<feature type="transmembrane region" description="Helical" evidence="7">
    <location>
        <begin position="244"/>
        <end position="262"/>
    </location>
</feature>
<evidence type="ECO:0000256" key="7">
    <source>
        <dbReference type="SAM" id="Phobius"/>
    </source>
</evidence>
<feature type="compositionally biased region" description="Low complexity" evidence="6">
    <location>
        <begin position="50"/>
        <end position="65"/>
    </location>
</feature>
<dbReference type="PANTHER" id="PTHR31851">
    <property type="entry name" value="FE(2+)/MN(2+) TRANSPORTER PCL1"/>
    <property type="match status" value="1"/>
</dbReference>
<keyword evidence="3 7" id="KW-0812">Transmembrane</keyword>
<comment type="similarity">
    <text evidence="2">Belongs to the CCC1 family.</text>
</comment>
<dbReference type="OrthoDB" id="73465at2759"/>
<comment type="subcellular location">
    <subcellularLocation>
        <location evidence="1">Endomembrane system</location>
        <topology evidence="1">Multi-pass membrane protein</topology>
    </subcellularLocation>
</comment>
<dbReference type="EMBL" id="ML977146">
    <property type="protein sequence ID" value="KAF1989129.1"/>
    <property type="molecule type" value="Genomic_DNA"/>
</dbReference>